<comment type="caution">
    <text evidence="1">The sequence shown here is derived from an EMBL/GenBank/DDBJ whole genome shotgun (WGS) entry which is preliminary data.</text>
</comment>
<organism evidence="1 2">
    <name type="scientific">Planktothrix serta PCC 8927</name>
    <dbReference type="NCBI Taxonomy" id="671068"/>
    <lineage>
        <taxon>Bacteria</taxon>
        <taxon>Bacillati</taxon>
        <taxon>Cyanobacteriota</taxon>
        <taxon>Cyanophyceae</taxon>
        <taxon>Oscillatoriophycideae</taxon>
        <taxon>Oscillatoriales</taxon>
        <taxon>Microcoleaceae</taxon>
        <taxon>Planktothrix</taxon>
    </lineage>
</organism>
<accession>A0A7Z9E439</accession>
<evidence type="ECO:0000313" key="1">
    <source>
        <dbReference type="EMBL" id="VXD23896.1"/>
    </source>
</evidence>
<gene>
    <name evidence="1" type="ORF">PL8927_790055</name>
</gene>
<keyword evidence="2" id="KW-1185">Reference proteome</keyword>
<proteinExistence type="predicted"/>
<dbReference type="Proteomes" id="UP000184550">
    <property type="component" value="Unassembled WGS sequence"/>
</dbReference>
<dbReference type="AlphaFoldDB" id="A0A7Z9E439"/>
<name>A0A7Z9E439_9CYAN</name>
<sequence>MSLKFISRLLTLLKVVSPSGLSSLDLAAKPNINNNKFNLLVLSLGDEALKGLLRSRGMKP</sequence>
<dbReference type="EMBL" id="CZCU02000156">
    <property type="protein sequence ID" value="VXD23896.1"/>
    <property type="molecule type" value="Genomic_DNA"/>
</dbReference>
<evidence type="ECO:0000313" key="2">
    <source>
        <dbReference type="Proteomes" id="UP000184550"/>
    </source>
</evidence>
<reference evidence="1" key="1">
    <citation type="submission" date="2019-10" db="EMBL/GenBank/DDBJ databases">
        <authorList>
            <consortium name="Genoscope - CEA"/>
            <person name="William W."/>
        </authorList>
    </citation>
    <scope>NUCLEOTIDE SEQUENCE [LARGE SCALE GENOMIC DNA]</scope>
    <source>
        <strain evidence="1">BBR_PRJEB10992</strain>
    </source>
</reference>
<protein>
    <submittedName>
        <fullName evidence="1">Uncharacterized protein</fullName>
    </submittedName>
</protein>